<comment type="caution">
    <text evidence="1">The sequence shown here is derived from an EMBL/GenBank/DDBJ whole genome shotgun (WGS) entry which is preliminary data.</text>
</comment>
<gene>
    <name evidence="1" type="ORF">MLD38_008141</name>
</gene>
<evidence type="ECO:0000313" key="1">
    <source>
        <dbReference type="EMBL" id="KAI4382142.1"/>
    </source>
</evidence>
<accession>A0ACB9RUL8</accession>
<keyword evidence="2" id="KW-1185">Reference proteome</keyword>
<protein>
    <submittedName>
        <fullName evidence="1">Uncharacterized protein</fullName>
    </submittedName>
</protein>
<sequence>MGNAPSCPCVNLNYYDRRNPNGLNAKLIFWEGTTRLLSGKHVAGEIMFEHPDLLVYHADSFYIGRPVPSLDINEQLLLGRTYLALPVDCFSTGSVLTASSIASLGSGSPRRSPPMKFGEGSLGPFEYVKGDDGRASIRVLPEFIVRLVCKGKGVECGLDDGTSGRQGTDLGLVCSTPELQKCYEELVGSRDHVWSPKLETISEHSNDNKVRRSPCGFISFERKQQD</sequence>
<proteinExistence type="predicted"/>
<evidence type="ECO:0000313" key="2">
    <source>
        <dbReference type="Proteomes" id="UP001057402"/>
    </source>
</evidence>
<name>A0ACB9RUL8_9MYRT</name>
<dbReference type="Proteomes" id="UP001057402">
    <property type="component" value="Chromosome 3"/>
</dbReference>
<organism evidence="1 2">
    <name type="scientific">Melastoma candidum</name>
    <dbReference type="NCBI Taxonomy" id="119954"/>
    <lineage>
        <taxon>Eukaryota</taxon>
        <taxon>Viridiplantae</taxon>
        <taxon>Streptophyta</taxon>
        <taxon>Embryophyta</taxon>
        <taxon>Tracheophyta</taxon>
        <taxon>Spermatophyta</taxon>
        <taxon>Magnoliopsida</taxon>
        <taxon>eudicotyledons</taxon>
        <taxon>Gunneridae</taxon>
        <taxon>Pentapetalae</taxon>
        <taxon>rosids</taxon>
        <taxon>malvids</taxon>
        <taxon>Myrtales</taxon>
        <taxon>Melastomataceae</taxon>
        <taxon>Melastomatoideae</taxon>
        <taxon>Melastomateae</taxon>
        <taxon>Melastoma</taxon>
    </lineage>
</organism>
<reference evidence="2" key="1">
    <citation type="journal article" date="2023" name="Front. Plant Sci.">
        <title>Chromosomal-level genome assembly of Melastoma candidum provides insights into trichome evolution.</title>
        <authorList>
            <person name="Zhong Y."/>
            <person name="Wu W."/>
            <person name="Sun C."/>
            <person name="Zou P."/>
            <person name="Liu Y."/>
            <person name="Dai S."/>
            <person name="Zhou R."/>
        </authorList>
    </citation>
    <scope>NUCLEOTIDE SEQUENCE [LARGE SCALE GENOMIC DNA]</scope>
</reference>
<dbReference type="EMBL" id="CM042882">
    <property type="protein sequence ID" value="KAI4382142.1"/>
    <property type="molecule type" value="Genomic_DNA"/>
</dbReference>